<protein>
    <submittedName>
        <fullName evidence="3">MULTIHEME_CYTC domain-containing protein</fullName>
    </submittedName>
</protein>
<evidence type="ECO:0000256" key="1">
    <source>
        <dbReference type="ARBA" id="ARBA00022729"/>
    </source>
</evidence>
<reference evidence="3 4" key="1">
    <citation type="submission" date="2022-03" db="EMBL/GenBank/DDBJ databases">
        <authorList>
            <person name="Koch H."/>
        </authorList>
    </citation>
    <scope>NUCLEOTIDE SEQUENCE [LARGE SCALE GENOMIC DNA]</scope>
    <source>
        <strain evidence="3 4">G1</strain>
    </source>
</reference>
<accession>A0ABM9D9N9</accession>
<sequence>MWIGSKSFLCLVASAALLLGGCSDGKDGASGKDGKDAGATISVAALTPTEWSNLSFDQDSGIIGVPTINSPPVVKFKVTANGKPVTGIPIANMSFAIAKLVPAKDGVPSQWINYNVIAADQKSGKYPSVERDGKLVDNGDGTYEYTFKLDIKTVKGLADALVDSGDKRKADLGDLSYDPNLTHRLVVAVSSRLANTDWADALKTPYERVIDFIPATGKVVTDADSRRDIVTKESCYECHSGTTRFAAHHATRQDPRYCVVCHNEQIKYGLKEAAVDANGNYDGKNTNIINGFAVGSFTTFIHKIHMGTKLSKTGYNFEDAAVNVPAMNFEKVKYPQDIRNCAKCHSKGAATPQGDNWTTTPSRATCGSCHDGINWATGAGHVGGSASSDQACALCHKAADIVNVHPAKLPATTDATKRTMQSTITSVKIDDVTGKVTAFFTVTNNDQPVTTLEGFVDKTSGGGPYPQFTLVKLVKGANGATKWVSYTNRFRTKQAGSAPVLQATADTAGTYAIVDAAKGQFSYTFELNNSSVPGNIKMPLTTANVDPRSTSVGYSGAMTLPLPAAYAANFTTFDATKTHRVTMALAGAKMKKAAFLDFVPNGAKVTETRNIVSMDTCNKCHAGKLMHRGYDIELCVTCHTADTSDNGNYNGSAVNDSASFEYVIHKIHQNTSSPGSYILNQVQFGGVVFPANANNCQACHVEGTGAPANAANWRTTPTANACITCHDGSHAQAHANLNVNACMTCHSSGRSAAADVAHQ</sequence>
<dbReference type="InterPro" id="IPR036280">
    <property type="entry name" value="Multihaem_cyt_sf"/>
</dbReference>
<dbReference type="Gene3D" id="1.10.720.180">
    <property type="match status" value="1"/>
</dbReference>
<dbReference type="RefSeq" id="WP_305732719.1">
    <property type="nucleotide sequence ID" value="NZ_OW150024.1"/>
</dbReference>
<dbReference type="Gene3D" id="3.90.10.10">
    <property type="entry name" value="Cytochrome C3"/>
    <property type="match status" value="1"/>
</dbReference>
<feature type="domain" description="Outer membrane cytochrome MtrC/MtrF-like" evidence="2">
    <location>
        <begin position="227"/>
        <end position="405"/>
    </location>
</feature>
<evidence type="ECO:0000259" key="2">
    <source>
        <dbReference type="Pfam" id="PF22113"/>
    </source>
</evidence>
<dbReference type="PROSITE" id="PS51257">
    <property type="entry name" value="PROKAR_LIPOPROTEIN"/>
    <property type="match status" value="1"/>
</dbReference>
<proteinExistence type="predicted"/>
<organism evidence="3 4">
    <name type="scientific">Trichlorobacter ammonificans</name>
    <dbReference type="NCBI Taxonomy" id="2916410"/>
    <lineage>
        <taxon>Bacteria</taxon>
        <taxon>Pseudomonadati</taxon>
        <taxon>Thermodesulfobacteriota</taxon>
        <taxon>Desulfuromonadia</taxon>
        <taxon>Geobacterales</taxon>
        <taxon>Geobacteraceae</taxon>
        <taxon>Trichlorobacter</taxon>
    </lineage>
</organism>
<dbReference type="InterPro" id="IPR051829">
    <property type="entry name" value="Multiheme_Cytochr_ET"/>
</dbReference>
<dbReference type="NCBIfam" id="TIGR03507">
    <property type="entry name" value="decahem_SO1788"/>
    <property type="match status" value="1"/>
</dbReference>
<dbReference type="InterPro" id="IPR054337">
    <property type="entry name" value="Mtrc-MtrF-like_dom_II/IV"/>
</dbReference>
<dbReference type="Proteomes" id="UP001295463">
    <property type="component" value="Chromosome"/>
</dbReference>
<dbReference type="PANTHER" id="PTHR35038:SF6">
    <property type="entry name" value="SURFACE LOCALIZED DECAHEME CYTOCHROME C LIPOPROTEIN"/>
    <property type="match status" value="1"/>
</dbReference>
<gene>
    <name evidence="3" type="ORF">GEAMG1_2099</name>
</gene>
<feature type="domain" description="Outer membrane cytochrome MtrC/MtrF-like" evidence="2">
    <location>
        <begin position="609"/>
        <end position="759"/>
    </location>
</feature>
<dbReference type="Pfam" id="PF22113">
    <property type="entry name" value="Mtrc-MtrF_II-IV_dom"/>
    <property type="match status" value="2"/>
</dbReference>
<dbReference type="SUPFAM" id="SSF48695">
    <property type="entry name" value="Multiheme cytochromes"/>
    <property type="match status" value="1"/>
</dbReference>
<dbReference type="PANTHER" id="PTHR35038">
    <property type="entry name" value="DISSIMILATORY SULFITE REDUCTASE SIRA"/>
    <property type="match status" value="1"/>
</dbReference>
<dbReference type="InterPro" id="IPR020014">
    <property type="entry name" value="Decahaem_cyt-c_OmcA/MtrC"/>
</dbReference>
<evidence type="ECO:0000313" key="3">
    <source>
        <dbReference type="EMBL" id="CAH2031934.1"/>
    </source>
</evidence>
<name>A0ABM9D9N9_9BACT</name>
<keyword evidence="4" id="KW-1185">Reference proteome</keyword>
<dbReference type="EMBL" id="OW150024">
    <property type="protein sequence ID" value="CAH2031934.1"/>
    <property type="molecule type" value="Genomic_DNA"/>
</dbReference>
<keyword evidence="1" id="KW-0732">Signal</keyword>
<evidence type="ECO:0000313" key="4">
    <source>
        <dbReference type="Proteomes" id="UP001295463"/>
    </source>
</evidence>